<dbReference type="WBParaSite" id="JU765_v2.g7386.t1">
    <property type="protein sequence ID" value="JU765_v2.g7386.t1"/>
    <property type="gene ID" value="JU765_v2.g7386"/>
</dbReference>
<name>A0AC34RJA5_9BILA</name>
<proteinExistence type="predicted"/>
<evidence type="ECO:0000313" key="2">
    <source>
        <dbReference type="WBParaSite" id="JU765_v2.g7386.t1"/>
    </source>
</evidence>
<sequence length="481" mass="53449">MSVYGKKIVKKIQNNKIDDPEFEAEINFAKENGLPAPTQLASDVARDKALAANDPISYMPSVTKGGKTGKAERKARSRGVSGSSTRKDGNRFEYGLDCIDFAYESNPEKDDADDSSDGEDDYYMYDTIVTNNIPKVHGAISDYFTNGSLEEAVTSIEGYAITKDIMIKALQFIITTVLDQGPKKVKTASLLIHGLATTKRLSVNTIMDVLVEMLSDLENLMLDYPDAVKTFEQLLARLVFDVVLSIHDLEDMKKSIAAKNNNKMNQILQLAISFVSNPVVLRTIFEPTGAEESLDVIDSHFVGILRDYFINHDQEDSMRRLKDLAVPHYHHSFVFQCLIYAADKVTEQSMSLYIDLLKHMLDNGFLTITSIEAGFHLFYDSLFDLKFDLPPVYSLAKYLTDTALKVGLISQEVANRYPQDTLTPLLVEARKRPRTEDEGIGSLSSNVSSDEDSGAKLNSPVLAKDLKGNVNMVNNTGSAVY</sequence>
<protein>
    <submittedName>
        <fullName evidence="2">Programmed cell death protein 4</fullName>
    </submittedName>
</protein>
<evidence type="ECO:0000313" key="1">
    <source>
        <dbReference type="Proteomes" id="UP000887576"/>
    </source>
</evidence>
<organism evidence="1 2">
    <name type="scientific">Panagrolaimus sp. JU765</name>
    <dbReference type="NCBI Taxonomy" id="591449"/>
    <lineage>
        <taxon>Eukaryota</taxon>
        <taxon>Metazoa</taxon>
        <taxon>Ecdysozoa</taxon>
        <taxon>Nematoda</taxon>
        <taxon>Chromadorea</taxon>
        <taxon>Rhabditida</taxon>
        <taxon>Tylenchina</taxon>
        <taxon>Panagrolaimomorpha</taxon>
        <taxon>Panagrolaimoidea</taxon>
        <taxon>Panagrolaimidae</taxon>
        <taxon>Panagrolaimus</taxon>
    </lineage>
</organism>
<reference evidence="2" key="1">
    <citation type="submission" date="2022-11" db="UniProtKB">
        <authorList>
            <consortium name="WormBaseParasite"/>
        </authorList>
    </citation>
    <scope>IDENTIFICATION</scope>
</reference>
<dbReference type="Proteomes" id="UP000887576">
    <property type="component" value="Unplaced"/>
</dbReference>
<accession>A0AC34RJA5</accession>